<dbReference type="Proteomes" id="UP000007797">
    <property type="component" value="Unassembled WGS sequence"/>
</dbReference>
<dbReference type="KEGG" id="dfa:DFA_02187"/>
<evidence type="ECO:0000313" key="2">
    <source>
        <dbReference type="Proteomes" id="UP000007797"/>
    </source>
</evidence>
<proteinExistence type="predicted"/>
<dbReference type="GeneID" id="14871462"/>
<dbReference type="RefSeq" id="XP_004357671.1">
    <property type="nucleotide sequence ID" value="XM_004357614.1"/>
</dbReference>
<reference evidence="2" key="1">
    <citation type="journal article" date="2011" name="Genome Res.">
        <title>Phylogeny-wide analysis of social amoeba genomes highlights ancient origins for complex intercellular communication.</title>
        <authorList>
            <person name="Heidel A.J."/>
            <person name="Lawal H.M."/>
            <person name="Felder M."/>
            <person name="Schilde C."/>
            <person name="Helps N.R."/>
            <person name="Tunggal B."/>
            <person name="Rivero F."/>
            <person name="John U."/>
            <person name="Schleicher M."/>
            <person name="Eichinger L."/>
            <person name="Platzer M."/>
            <person name="Noegel A.A."/>
            <person name="Schaap P."/>
            <person name="Gloeckner G."/>
        </authorList>
    </citation>
    <scope>NUCLEOTIDE SEQUENCE [LARGE SCALE GENOMIC DNA]</scope>
    <source>
        <strain evidence="2">SH3</strain>
    </source>
</reference>
<dbReference type="AlphaFoldDB" id="F4PYD3"/>
<organism evidence="1 2">
    <name type="scientific">Cavenderia fasciculata</name>
    <name type="common">Slime mold</name>
    <name type="synonym">Dictyostelium fasciculatum</name>
    <dbReference type="NCBI Taxonomy" id="261658"/>
    <lineage>
        <taxon>Eukaryota</taxon>
        <taxon>Amoebozoa</taxon>
        <taxon>Evosea</taxon>
        <taxon>Eumycetozoa</taxon>
        <taxon>Dictyostelia</taxon>
        <taxon>Acytosteliales</taxon>
        <taxon>Cavenderiaceae</taxon>
        <taxon>Cavenderia</taxon>
    </lineage>
</organism>
<gene>
    <name evidence="1" type="ORF">DFA_02187</name>
</gene>
<evidence type="ECO:0000313" key="1">
    <source>
        <dbReference type="EMBL" id="EGG19400.1"/>
    </source>
</evidence>
<accession>F4PYD3</accession>
<keyword evidence="2" id="KW-1185">Reference proteome</keyword>
<dbReference type="EMBL" id="GL883015">
    <property type="protein sequence ID" value="EGG19400.1"/>
    <property type="molecule type" value="Genomic_DNA"/>
</dbReference>
<name>F4PYD3_CACFS</name>
<protein>
    <submittedName>
        <fullName evidence="1">Uncharacterized protein</fullName>
    </submittedName>
</protein>
<sequence length="406" mass="47015">MTSPICPSHPFSVWKNKYIMNLIFNKIHQIHNNNNNNNIIILDNGETEKRKFKDWENGDLMCYYGHFGLLKDKIIFNQTSLLKKSIIISFFSIELICSSTLIESTIFSFLYSNYQKLFCNSNLLRCAIKSGNSIIIQTLLDQITPCILQVDSGILEYSFQLPSSPQIIQLVYEHMWKGKLTNNINRESIGIYAIKSGCYRLIKLAQNLLPINISSLLKSNLKFSNQQGITLFVQFLKSSSPIKYITSILSNIFNFEIDKEIQEKSFQIISSIIKTTPLVNHNLFVVSFSFILNNQLIISEKQENHSILGQDNGNKEIQTLELINLWQAGWISIYIRRASFGQEEEEEDDIFNQDDPSQVRISNKGFLIAFKNQKKDNNMIQFIYKHRPFLLPSFHSDKDSRSFLLM</sequence>